<dbReference type="Proteomes" id="UP001295423">
    <property type="component" value="Unassembled WGS sequence"/>
</dbReference>
<reference evidence="2" key="1">
    <citation type="submission" date="2023-08" db="EMBL/GenBank/DDBJ databases">
        <authorList>
            <person name="Audoor S."/>
            <person name="Bilcke G."/>
        </authorList>
    </citation>
    <scope>NUCLEOTIDE SEQUENCE</scope>
</reference>
<protein>
    <submittedName>
        <fullName evidence="2">Uncharacterized protein</fullName>
    </submittedName>
</protein>
<organism evidence="2 3">
    <name type="scientific">Cylindrotheca closterium</name>
    <dbReference type="NCBI Taxonomy" id="2856"/>
    <lineage>
        <taxon>Eukaryota</taxon>
        <taxon>Sar</taxon>
        <taxon>Stramenopiles</taxon>
        <taxon>Ochrophyta</taxon>
        <taxon>Bacillariophyta</taxon>
        <taxon>Bacillariophyceae</taxon>
        <taxon>Bacillariophycidae</taxon>
        <taxon>Bacillariales</taxon>
        <taxon>Bacillariaceae</taxon>
        <taxon>Cylindrotheca</taxon>
    </lineage>
</organism>
<dbReference type="AlphaFoldDB" id="A0AAD2CTL1"/>
<evidence type="ECO:0000313" key="2">
    <source>
        <dbReference type="EMBL" id="CAJ1943415.1"/>
    </source>
</evidence>
<proteinExistence type="predicted"/>
<sequence length="256" mass="28536">MNTEEINDFDSMQQMGNASLSTIGSFEESLHDDNNFHNSCSVDSLDVLQPSTIDTIATNDNDSIGFEQNKTVRWAPSMTSERPYISRYDMSFEEAQRTWILADEKTKLMESHVADVKREKEGLPEEETCAFRGLDGLHNERAAETRNNIISCVQAVLNEQSHLRESNLVDPTQLALVSASFSGGSRQTALKRAEVDLQQAKEVYNDRTDTIIIGESNFCSSPKSVTSPSSNFGRPANTKHYTSSQQTRVMLRGGLV</sequence>
<feature type="region of interest" description="Disordered" evidence="1">
    <location>
        <begin position="224"/>
        <end position="247"/>
    </location>
</feature>
<name>A0AAD2CTL1_9STRA</name>
<keyword evidence="3" id="KW-1185">Reference proteome</keyword>
<comment type="caution">
    <text evidence="2">The sequence shown here is derived from an EMBL/GenBank/DDBJ whole genome shotgun (WGS) entry which is preliminary data.</text>
</comment>
<accession>A0AAD2CTL1</accession>
<dbReference type="EMBL" id="CAKOGP040001113">
    <property type="protein sequence ID" value="CAJ1943415.1"/>
    <property type="molecule type" value="Genomic_DNA"/>
</dbReference>
<gene>
    <name evidence="2" type="ORF">CYCCA115_LOCUS8428</name>
</gene>
<evidence type="ECO:0000256" key="1">
    <source>
        <dbReference type="SAM" id="MobiDB-lite"/>
    </source>
</evidence>
<evidence type="ECO:0000313" key="3">
    <source>
        <dbReference type="Proteomes" id="UP001295423"/>
    </source>
</evidence>